<dbReference type="Proteomes" id="UP000689129">
    <property type="component" value="Unassembled WGS sequence"/>
</dbReference>
<dbReference type="AlphaFoldDB" id="A0A8I2ZDT9"/>
<name>A0A8I2ZDT9_VERLO</name>
<proteinExistence type="predicted"/>
<evidence type="ECO:0000313" key="3">
    <source>
        <dbReference type="Proteomes" id="UP000689129"/>
    </source>
</evidence>
<gene>
    <name evidence="2" type="ORF">HYQ45_012840</name>
</gene>
<sequence length="99" mass="10695">MTSVPPTRHQRSSGSTLADNQALPHTASSVEDWINGVSDIEDRGLLSRLTSCETPLKDDDQLTIFDDIEENIEPDGAPPGGCPLIIAQSVNIWHQGNNS</sequence>
<dbReference type="EMBL" id="JAEMWZ010000301">
    <property type="protein sequence ID" value="KAG7126486.1"/>
    <property type="molecule type" value="Genomic_DNA"/>
</dbReference>
<reference evidence="2" key="1">
    <citation type="journal article" date="2021" name="Mol. Plant Pathol.">
        <title>A 20-kb lineage-specific genomic region tames virulence in pathogenic amphidiploid Verticillium longisporum.</title>
        <authorList>
            <person name="Harting R."/>
            <person name="Starke J."/>
            <person name="Kusch H."/>
            <person name="Poggeler S."/>
            <person name="Maurus I."/>
            <person name="Schluter R."/>
            <person name="Landesfeind M."/>
            <person name="Bulla I."/>
            <person name="Nowrousian M."/>
            <person name="de Jonge R."/>
            <person name="Stahlhut G."/>
            <person name="Hoff K.J."/>
            <person name="Asshauer K.P."/>
            <person name="Thurmer A."/>
            <person name="Stanke M."/>
            <person name="Daniel R."/>
            <person name="Morgenstern B."/>
            <person name="Thomma B.P.H.J."/>
            <person name="Kronstad J.W."/>
            <person name="Braus-Stromeyer S.A."/>
            <person name="Braus G.H."/>
        </authorList>
    </citation>
    <scope>NUCLEOTIDE SEQUENCE</scope>
    <source>
        <strain evidence="2">Vl32</strain>
    </source>
</reference>
<evidence type="ECO:0000256" key="1">
    <source>
        <dbReference type="SAM" id="MobiDB-lite"/>
    </source>
</evidence>
<evidence type="ECO:0000313" key="2">
    <source>
        <dbReference type="EMBL" id="KAG7126486.1"/>
    </source>
</evidence>
<comment type="caution">
    <text evidence="2">The sequence shown here is derived from an EMBL/GenBank/DDBJ whole genome shotgun (WGS) entry which is preliminary data.</text>
</comment>
<feature type="region of interest" description="Disordered" evidence="1">
    <location>
        <begin position="1"/>
        <end position="27"/>
    </location>
</feature>
<organism evidence="2 3">
    <name type="scientific">Verticillium longisporum</name>
    <name type="common">Verticillium dahliae var. longisporum</name>
    <dbReference type="NCBI Taxonomy" id="100787"/>
    <lineage>
        <taxon>Eukaryota</taxon>
        <taxon>Fungi</taxon>
        <taxon>Dikarya</taxon>
        <taxon>Ascomycota</taxon>
        <taxon>Pezizomycotina</taxon>
        <taxon>Sordariomycetes</taxon>
        <taxon>Hypocreomycetidae</taxon>
        <taxon>Glomerellales</taxon>
        <taxon>Plectosphaerellaceae</taxon>
        <taxon>Verticillium</taxon>
    </lineage>
</organism>
<protein>
    <submittedName>
        <fullName evidence="2">Uncharacterized protein</fullName>
    </submittedName>
</protein>
<accession>A0A8I2ZDT9</accession>